<accession>A0A667ZJW4</accession>
<dbReference type="AlphaFoldDB" id="A0A667ZJW4"/>
<evidence type="ECO:0000313" key="1">
    <source>
        <dbReference type="Ensembl" id="ENSMMDP00005043215.1"/>
    </source>
</evidence>
<name>A0A667ZJW4_9TELE</name>
<evidence type="ECO:0000313" key="2">
    <source>
        <dbReference type="Proteomes" id="UP000472263"/>
    </source>
</evidence>
<dbReference type="Proteomes" id="UP000472263">
    <property type="component" value="Chromosome 21"/>
</dbReference>
<reference evidence="1" key="2">
    <citation type="submission" date="2025-08" db="UniProtKB">
        <authorList>
            <consortium name="Ensembl"/>
        </authorList>
    </citation>
    <scope>IDENTIFICATION</scope>
</reference>
<dbReference type="GeneTree" id="ENSGT00940000163969"/>
<sequence length="283" mass="32416">GSTHMEKGLIRSLNLLENSGVKISSIISDRHLQIQKFLREQKPEIKHFYDVWHVAKGLSKKLEALSKERDCGKVKNWRQSIINHMYWSATTSATGQEIDAKWTSLANHVQDVHTHSNVLFPQCQHAALTENIFRLVTGKLEKILLDTRLLKDIEKLSPHHQTSAIEGFHSLILKFAPKNLVFSFHGMLCREREQLQTQQGRPVYKIHFPKCKKGMYSVQALKKKPTYEYVEKLLNSLFTEVLLDPQPFTAELALVPVPPPLCAAFERPDKDEAIAGFVSRFSH</sequence>
<reference evidence="1" key="1">
    <citation type="submission" date="2019-06" db="EMBL/GenBank/DDBJ databases">
        <authorList>
            <consortium name="Wellcome Sanger Institute Data Sharing"/>
        </authorList>
    </citation>
    <scope>NUCLEOTIDE SEQUENCE [LARGE SCALE GENOMIC DNA]</scope>
</reference>
<dbReference type="FunCoup" id="A0A667ZJW4">
    <property type="interactions" value="6"/>
</dbReference>
<dbReference type="PANTHER" id="PTHR31751:SF44">
    <property type="entry name" value="SI:CH211-211K8.4-RELATED"/>
    <property type="match status" value="1"/>
</dbReference>
<dbReference type="PANTHER" id="PTHR31751">
    <property type="entry name" value="SI:CH211-108C17.2-RELATED-RELATED"/>
    <property type="match status" value="1"/>
</dbReference>
<dbReference type="InParanoid" id="A0A667ZJW4"/>
<organism evidence="1 2">
    <name type="scientific">Myripristis murdjan</name>
    <name type="common">pinecone soldierfish</name>
    <dbReference type="NCBI Taxonomy" id="586833"/>
    <lineage>
        <taxon>Eukaryota</taxon>
        <taxon>Metazoa</taxon>
        <taxon>Chordata</taxon>
        <taxon>Craniata</taxon>
        <taxon>Vertebrata</taxon>
        <taxon>Euteleostomi</taxon>
        <taxon>Actinopterygii</taxon>
        <taxon>Neopterygii</taxon>
        <taxon>Teleostei</taxon>
        <taxon>Neoteleostei</taxon>
        <taxon>Acanthomorphata</taxon>
        <taxon>Holocentriformes</taxon>
        <taxon>Holocentridae</taxon>
        <taxon>Myripristis</taxon>
    </lineage>
</organism>
<reference evidence="1" key="3">
    <citation type="submission" date="2025-09" db="UniProtKB">
        <authorList>
            <consortium name="Ensembl"/>
        </authorList>
    </citation>
    <scope>IDENTIFICATION</scope>
</reference>
<keyword evidence="2" id="KW-1185">Reference proteome</keyword>
<protein>
    <submittedName>
        <fullName evidence="1">Uncharacterized protein</fullName>
    </submittedName>
</protein>
<proteinExistence type="predicted"/>
<dbReference type="Ensembl" id="ENSMMDT00005044086.1">
    <property type="protein sequence ID" value="ENSMMDP00005043215.1"/>
    <property type="gene ID" value="ENSMMDG00005019877.1"/>
</dbReference>